<dbReference type="Gene3D" id="3.40.50.720">
    <property type="entry name" value="NAD(P)-binding Rossmann-like Domain"/>
    <property type="match status" value="1"/>
</dbReference>
<dbReference type="AlphaFoldDB" id="H8ZRZ8"/>
<dbReference type="InterPro" id="IPR005913">
    <property type="entry name" value="dTDP_dehydrorham_reduct"/>
</dbReference>
<dbReference type="PANTHER" id="PTHR10491">
    <property type="entry name" value="DTDP-4-DEHYDRORHAMNOSE REDUCTASE"/>
    <property type="match status" value="1"/>
</dbReference>
<dbReference type="FunFam" id="3.40.50.720:FF:000159">
    <property type="entry name" value="dTDP-4-dehydrorhamnose reductase"/>
    <property type="match status" value="1"/>
</dbReference>
<dbReference type="GO" id="GO:0019305">
    <property type="term" value="P:dTDP-rhamnose biosynthetic process"/>
    <property type="evidence" value="ECO:0007669"/>
    <property type="project" value="UniProtKB-UniPathway"/>
</dbReference>
<dbReference type="EC" id="1.1.1.133" evidence="3 6"/>
<dbReference type="GO" id="GO:0005829">
    <property type="term" value="C:cytosol"/>
    <property type="evidence" value="ECO:0007669"/>
    <property type="project" value="TreeGrafter"/>
</dbReference>
<evidence type="ECO:0000256" key="4">
    <source>
        <dbReference type="ARBA" id="ARBA00017099"/>
    </source>
</evidence>
<evidence type="ECO:0000259" key="7">
    <source>
        <dbReference type="Pfam" id="PF04321"/>
    </source>
</evidence>
<dbReference type="CDD" id="cd05254">
    <property type="entry name" value="dTDP_HR_like_SDR_e"/>
    <property type="match status" value="1"/>
</dbReference>
<evidence type="ECO:0000313" key="8">
    <source>
        <dbReference type="EMBL" id="AFC34899.1"/>
    </source>
</evidence>
<dbReference type="EMBL" id="JN571483">
    <property type="protein sequence ID" value="AFC34899.1"/>
    <property type="molecule type" value="Genomic_DNA"/>
</dbReference>
<dbReference type="GO" id="GO:0008831">
    <property type="term" value="F:dTDP-4-dehydrorhamnose reductase activity"/>
    <property type="evidence" value="ECO:0007669"/>
    <property type="project" value="UniProtKB-EC"/>
</dbReference>
<dbReference type="RefSeq" id="WP_064965203.1">
    <property type="nucleotide sequence ID" value="NZ_CP097618.1"/>
</dbReference>
<dbReference type="InterPro" id="IPR036291">
    <property type="entry name" value="NAD(P)-bd_dom_sf"/>
</dbReference>
<dbReference type="UniPathway" id="UPA00281"/>
<comment type="pathway">
    <text evidence="1 6">Carbohydrate biosynthesis; dTDP-L-rhamnose biosynthesis.</text>
</comment>
<proteinExistence type="inferred from homology"/>
<name>H8ZRZ8_PASMD</name>
<dbReference type="NCBIfam" id="TIGR01214">
    <property type="entry name" value="rmlD"/>
    <property type="match status" value="1"/>
</dbReference>
<keyword evidence="6" id="KW-0521">NADP</keyword>
<dbReference type="Pfam" id="PF04321">
    <property type="entry name" value="RmlD_sub_bind"/>
    <property type="match status" value="1"/>
</dbReference>
<evidence type="ECO:0000256" key="6">
    <source>
        <dbReference type="RuleBase" id="RU364082"/>
    </source>
</evidence>
<dbReference type="InterPro" id="IPR029903">
    <property type="entry name" value="RmlD-like-bd"/>
</dbReference>
<dbReference type="UniPathway" id="UPA00124"/>
<keyword evidence="6" id="KW-0560">Oxidoreductase</keyword>
<sequence>MLKILLTGSEGQVGQTLYKKLYNKANLLAVNRKELDITNKSKVENIIFTFKPDVIINAAAYTAVDNAENNIEIAKAVNMQGPKNLAQAAQKIDAILLHISTDYVFDGKSSLPYTEEMETNPISVYGSTKLEGEVAVLQENSRSIILRTSWVFSEFGNNFVKVMLKLGQEREQLNIVSDQIGAPTYAGDIADTLIKIAFLSEKNKKIPFGIYHFSGYPYTNWFEFAKIIFQNAKEQNILERIPKILPISSGEYPTVALRPLNSCLKLDKIKENFDIAPSDWKSALLDMKRYIESK</sequence>
<evidence type="ECO:0000256" key="2">
    <source>
        <dbReference type="ARBA" id="ARBA00010944"/>
    </source>
</evidence>
<comment type="function">
    <text evidence="6">Catalyzes the reduction of dTDP-6-deoxy-L-lyxo-4-hexulose to yield dTDP-L-rhamnose.</text>
</comment>
<accession>H8ZRZ8</accession>
<gene>
    <name evidence="8" type="primary">rmlD</name>
</gene>
<dbReference type="Gene3D" id="3.90.25.10">
    <property type="entry name" value="UDP-galactose 4-epimerase, domain 1"/>
    <property type="match status" value="1"/>
</dbReference>
<comment type="cofactor">
    <cofactor evidence="6">
        <name>Mg(2+)</name>
        <dbReference type="ChEBI" id="CHEBI:18420"/>
    </cofactor>
    <text evidence="6">Binds 1 Mg(2+) ion per monomer.</text>
</comment>
<reference evidence="8" key="1">
    <citation type="journal article" date="2012" name="Glycobiology">
        <title>Characterization of the lipopolysaccharide from Pasteurella multocida Heddleston serovar 9: Identification of a proposed bi-functional dTDP-3-acetamido-3,6-dideoxy-alpha-D-glucose biosynthesis enzyme.</title>
        <authorList>
            <person name="Harper M."/>
            <person name="St Michael F."/>
            <person name="Vinogradov E."/>
            <person name="John M."/>
            <person name="Boyce J.D."/>
            <person name="Adler B."/>
            <person name="Cox A.D."/>
        </authorList>
    </citation>
    <scope>NUCLEOTIDE SEQUENCE</scope>
    <source>
        <strain evidence="8">P2095</strain>
    </source>
</reference>
<comment type="similarity">
    <text evidence="2 6">Belongs to the dTDP-4-dehydrorhamnose reductase family.</text>
</comment>
<dbReference type="GO" id="GO:0009243">
    <property type="term" value="P:O antigen biosynthetic process"/>
    <property type="evidence" value="ECO:0007669"/>
    <property type="project" value="UniProtKB-UniPathway"/>
</dbReference>
<evidence type="ECO:0000256" key="1">
    <source>
        <dbReference type="ARBA" id="ARBA00004781"/>
    </source>
</evidence>
<organism evidence="8">
    <name type="scientific">Pasteurella multocida</name>
    <dbReference type="NCBI Taxonomy" id="747"/>
    <lineage>
        <taxon>Bacteria</taxon>
        <taxon>Pseudomonadati</taxon>
        <taxon>Pseudomonadota</taxon>
        <taxon>Gammaproteobacteria</taxon>
        <taxon>Pasteurellales</taxon>
        <taxon>Pasteurellaceae</taxon>
        <taxon>Pasteurella</taxon>
    </lineage>
</organism>
<protein>
    <recommendedName>
        <fullName evidence="4 6">dTDP-4-dehydrorhamnose reductase</fullName>
        <ecNumber evidence="3 6">1.1.1.133</ecNumber>
    </recommendedName>
</protein>
<dbReference type="PANTHER" id="PTHR10491:SF4">
    <property type="entry name" value="METHIONINE ADENOSYLTRANSFERASE 2 SUBUNIT BETA"/>
    <property type="match status" value="1"/>
</dbReference>
<dbReference type="SUPFAM" id="SSF51735">
    <property type="entry name" value="NAD(P)-binding Rossmann-fold domains"/>
    <property type="match status" value="1"/>
</dbReference>
<comment type="catalytic activity">
    <reaction evidence="5 6">
        <text>dTDP-beta-L-rhamnose + NADP(+) = dTDP-4-dehydro-beta-L-rhamnose + NADPH + H(+)</text>
        <dbReference type="Rhea" id="RHEA:21796"/>
        <dbReference type="ChEBI" id="CHEBI:15378"/>
        <dbReference type="ChEBI" id="CHEBI:57510"/>
        <dbReference type="ChEBI" id="CHEBI:57783"/>
        <dbReference type="ChEBI" id="CHEBI:58349"/>
        <dbReference type="ChEBI" id="CHEBI:62830"/>
        <dbReference type="EC" id="1.1.1.133"/>
    </reaction>
</comment>
<evidence type="ECO:0000256" key="3">
    <source>
        <dbReference type="ARBA" id="ARBA00012929"/>
    </source>
</evidence>
<evidence type="ECO:0000256" key="5">
    <source>
        <dbReference type="ARBA" id="ARBA00048200"/>
    </source>
</evidence>
<feature type="domain" description="RmlD-like substrate binding" evidence="7">
    <location>
        <begin position="3"/>
        <end position="287"/>
    </location>
</feature>